<dbReference type="RefSeq" id="XP_021843171.1">
    <property type="nucleotide sequence ID" value="XM_021987479.2"/>
</dbReference>
<dbReference type="GO" id="GO:0009451">
    <property type="term" value="P:RNA modification"/>
    <property type="evidence" value="ECO:0007669"/>
    <property type="project" value="InterPro"/>
</dbReference>
<dbReference type="Proteomes" id="UP000813463">
    <property type="component" value="Chromosome 3"/>
</dbReference>
<gene>
    <name evidence="4" type="primary">LOC110783166</name>
</gene>
<dbReference type="FunFam" id="1.25.40.10:FF:000090">
    <property type="entry name" value="Pentatricopeptide repeat-containing protein, chloroplastic"/>
    <property type="match status" value="1"/>
</dbReference>
<evidence type="ECO:0000256" key="2">
    <source>
        <dbReference type="PROSITE-ProRule" id="PRU00708"/>
    </source>
</evidence>
<feature type="repeat" description="PPR" evidence="2">
    <location>
        <begin position="592"/>
        <end position="626"/>
    </location>
</feature>
<keyword evidence="3" id="KW-1185">Reference proteome</keyword>
<reference evidence="3" key="1">
    <citation type="journal article" date="2021" name="Nat. Commun.">
        <title>Genomic analyses provide insights into spinach domestication and the genetic basis of agronomic traits.</title>
        <authorList>
            <person name="Cai X."/>
            <person name="Sun X."/>
            <person name="Xu C."/>
            <person name="Sun H."/>
            <person name="Wang X."/>
            <person name="Ge C."/>
            <person name="Zhang Z."/>
            <person name="Wang Q."/>
            <person name="Fei Z."/>
            <person name="Jiao C."/>
            <person name="Wang Q."/>
        </authorList>
    </citation>
    <scope>NUCLEOTIDE SEQUENCE [LARGE SCALE GENOMIC DNA]</scope>
    <source>
        <strain evidence="3">cv. Varoflay</strain>
    </source>
</reference>
<dbReference type="PANTHER" id="PTHR47926">
    <property type="entry name" value="PENTATRICOPEPTIDE REPEAT-CONTAINING PROTEIN"/>
    <property type="match status" value="1"/>
</dbReference>
<evidence type="ECO:0000313" key="3">
    <source>
        <dbReference type="Proteomes" id="UP000813463"/>
    </source>
</evidence>
<dbReference type="GO" id="GO:0003723">
    <property type="term" value="F:RNA binding"/>
    <property type="evidence" value="ECO:0007669"/>
    <property type="project" value="InterPro"/>
</dbReference>
<evidence type="ECO:0000256" key="1">
    <source>
        <dbReference type="ARBA" id="ARBA00022737"/>
    </source>
</evidence>
<dbReference type="PANTHER" id="PTHR47926:SF386">
    <property type="entry name" value="PENTATRICOPEPTIDE REPEAT-CONTAINING PROTEIN"/>
    <property type="match status" value="1"/>
</dbReference>
<accession>A0A9R0I5S9</accession>
<reference evidence="4" key="2">
    <citation type="submission" date="2025-08" db="UniProtKB">
        <authorList>
            <consortium name="RefSeq"/>
        </authorList>
    </citation>
    <scope>IDENTIFICATION</scope>
    <source>
        <tissue evidence="4">Leaf</tissue>
    </source>
</reference>
<dbReference type="PROSITE" id="PS51375">
    <property type="entry name" value="PPR"/>
    <property type="match status" value="6"/>
</dbReference>
<organism evidence="3 4">
    <name type="scientific">Spinacia oleracea</name>
    <name type="common">Spinach</name>
    <dbReference type="NCBI Taxonomy" id="3562"/>
    <lineage>
        <taxon>Eukaryota</taxon>
        <taxon>Viridiplantae</taxon>
        <taxon>Streptophyta</taxon>
        <taxon>Embryophyta</taxon>
        <taxon>Tracheophyta</taxon>
        <taxon>Spermatophyta</taxon>
        <taxon>Magnoliopsida</taxon>
        <taxon>eudicotyledons</taxon>
        <taxon>Gunneridae</taxon>
        <taxon>Pentapetalae</taxon>
        <taxon>Caryophyllales</taxon>
        <taxon>Chenopodiaceae</taxon>
        <taxon>Chenopodioideae</taxon>
        <taxon>Anserineae</taxon>
        <taxon>Spinacia</taxon>
    </lineage>
</organism>
<feature type="repeat" description="PPR" evidence="2">
    <location>
        <begin position="389"/>
        <end position="419"/>
    </location>
</feature>
<protein>
    <submittedName>
        <fullName evidence="4">Pentatricopeptide repeat-containing protein At5g16860</fullName>
    </submittedName>
</protein>
<proteinExistence type="predicted"/>
<dbReference type="InterPro" id="IPR002885">
    <property type="entry name" value="PPR_rpt"/>
</dbReference>
<dbReference type="Pfam" id="PF01535">
    <property type="entry name" value="PPR"/>
    <property type="match status" value="7"/>
</dbReference>
<dbReference type="Pfam" id="PF20431">
    <property type="entry name" value="E_motif"/>
    <property type="match status" value="1"/>
</dbReference>
<dbReference type="NCBIfam" id="TIGR00756">
    <property type="entry name" value="PPR"/>
    <property type="match status" value="6"/>
</dbReference>
<sequence>MAILPLKAVANPPISWLLQPPVAFPKPRPTSKPICYSLSSDHPHLSLTNVPLDSATYASILDSCTSDILGKSVHAHALKSGFHGHEFVETKLLQMYARCDCLHDAHILFDKMPNRNLYSWLALISVNVSNELFDDAFSLFLELLFADLWLDFFVFPVVLKICSGLQDIELGKQVHGFVIKAMFVMNVYVGNGLIDMYGKCGYLGDANKVFSTMIEKDSVSWNCLLSACALNGMVHEALQNLDNMSSSGDSVPNVISWSGVISGFAQNGYVNEAVELLRKMQARGVEPNAQTIAGVLPALAKLQTPRLGKEIHAYITRHGFMFNPIVVNGLLDVYRRSGDMENALKLFSRYSVKNIVSFNTMIVGFCENGDISKAKDVLNQIEMSGVKKDLITWNAMLSGYVDNLLFEEGLSLFREMQMVEGIEVDSYTLGSALSACSGKGSLNQGKEIHCKAIIKGLSSNPFVAEALMEMYIRFQDLKAAQQAFDEVIDRVISTWNILISGHVDNDHYEVALHLFSEMQSTNMRPDIYTMGIVLTACSKLATIERGKQVHGHSIRCGYDSDVYIGAALVDMYSKCGSIKHAIRANQRISKPNLVSQNAMLTAYAMHGLGEEGISLFNTILANGFAPDEVTFLSVLSACVHAGNIDIGKKIFNSMDCCYNVKASLKHYTSMVDLLSKCGKTNEAYELIRNMPIEPDYVTWSALLGGCVISGDVKLGEMAAEKLLELEPDNTGNFILLANMYAFSGRWNDLLRIRKIITEKRMRKSAGCSWIEDGNEVHVFTASDTSHRRTEEIYSLLQSLTMQMKTWMFADI</sequence>
<dbReference type="KEGG" id="soe:110783166"/>
<dbReference type="Gene3D" id="1.25.40.10">
    <property type="entry name" value="Tetratricopeptide repeat domain"/>
    <property type="match status" value="5"/>
</dbReference>
<dbReference type="Pfam" id="PF13041">
    <property type="entry name" value="PPR_2"/>
    <property type="match status" value="3"/>
</dbReference>
<name>A0A9R0I5S9_SPIOL</name>
<dbReference type="Pfam" id="PF12854">
    <property type="entry name" value="PPR_1"/>
    <property type="match status" value="1"/>
</dbReference>
<dbReference type="AlphaFoldDB" id="A0A9R0I5S9"/>
<feature type="repeat" description="PPR" evidence="2">
    <location>
        <begin position="354"/>
        <end position="388"/>
    </location>
</feature>
<feature type="repeat" description="PPR" evidence="2">
    <location>
        <begin position="253"/>
        <end position="287"/>
    </location>
</feature>
<feature type="repeat" description="PPR" evidence="2">
    <location>
        <begin position="217"/>
        <end position="251"/>
    </location>
</feature>
<dbReference type="InterPro" id="IPR046960">
    <property type="entry name" value="PPR_At4g14850-like_plant"/>
</dbReference>
<evidence type="ECO:0000313" key="4">
    <source>
        <dbReference type="RefSeq" id="XP_021843171.1"/>
    </source>
</evidence>
<keyword evidence="1" id="KW-0677">Repeat</keyword>
<dbReference type="InterPro" id="IPR046848">
    <property type="entry name" value="E_motif"/>
</dbReference>
<feature type="repeat" description="PPR" evidence="2">
    <location>
        <begin position="491"/>
        <end position="525"/>
    </location>
</feature>
<dbReference type="GeneID" id="110783166"/>
<dbReference type="InterPro" id="IPR011990">
    <property type="entry name" value="TPR-like_helical_dom_sf"/>
</dbReference>
<dbReference type="OrthoDB" id="185373at2759"/>
<dbReference type="FunFam" id="1.25.40.10:FF:000393">
    <property type="entry name" value="Pentatricopeptide repeat-containing protein At1g20230"/>
    <property type="match status" value="1"/>
</dbReference>